<keyword evidence="4 8" id="KW-0547">Nucleotide-binding</keyword>
<dbReference type="InterPro" id="IPR004154">
    <property type="entry name" value="Anticodon-bd"/>
</dbReference>
<dbReference type="PANTHER" id="PTHR43707:SF1">
    <property type="entry name" value="HISTIDINE--TRNA LIGASE, MITOCHONDRIAL-RELATED"/>
    <property type="match status" value="1"/>
</dbReference>
<gene>
    <name evidence="8 10" type="primary">hisS</name>
    <name evidence="10" type="ORF">QBE54_07125</name>
</gene>
<dbReference type="EMBL" id="CP121689">
    <property type="protein sequence ID" value="WZL75364.1"/>
    <property type="molecule type" value="Genomic_DNA"/>
</dbReference>
<comment type="similarity">
    <text evidence="1 8">Belongs to the class-II aminoacyl-tRNA synthetase family.</text>
</comment>
<reference evidence="10 11" key="1">
    <citation type="submission" date="2023-03" db="EMBL/GenBank/DDBJ databases">
        <title>Novel Species.</title>
        <authorList>
            <person name="Ma S."/>
        </authorList>
    </citation>
    <scope>NUCLEOTIDE SEQUENCE [LARGE SCALE GENOMIC DNA]</scope>
    <source>
        <strain evidence="10 11">B11</strain>
    </source>
</reference>
<evidence type="ECO:0000256" key="7">
    <source>
        <dbReference type="ARBA" id="ARBA00047639"/>
    </source>
</evidence>
<keyword evidence="6 8" id="KW-0030">Aminoacyl-tRNA synthetase</keyword>
<dbReference type="InterPro" id="IPR041715">
    <property type="entry name" value="HisRS-like_core"/>
</dbReference>
<dbReference type="EC" id="6.1.1.21" evidence="8"/>
<comment type="subunit">
    <text evidence="2 8">Homodimer.</text>
</comment>
<keyword evidence="3 8" id="KW-0436">Ligase</keyword>
<keyword evidence="8" id="KW-0067">ATP-binding</keyword>
<dbReference type="RefSeq" id="WP_369017511.1">
    <property type="nucleotide sequence ID" value="NZ_CP121689.1"/>
</dbReference>
<protein>
    <recommendedName>
        <fullName evidence="8">Histidine--tRNA ligase</fullName>
        <ecNumber evidence="8">6.1.1.21</ecNumber>
    </recommendedName>
    <alternativeName>
        <fullName evidence="8">Histidyl-tRNA synthetase</fullName>
        <shortName evidence="8">HisRS</shortName>
    </alternativeName>
</protein>
<evidence type="ECO:0000256" key="6">
    <source>
        <dbReference type="ARBA" id="ARBA00023146"/>
    </source>
</evidence>
<dbReference type="HAMAP" id="MF_00127">
    <property type="entry name" value="His_tRNA_synth"/>
    <property type="match status" value="1"/>
</dbReference>
<accession>A0ABZ2YC75</accession>
<proteinExistence type="inferred from homology"/>
<dbReference type="InterPro" id="IPR045864">
    <property type="entry name" value="aa-tRNA-synth_II/BPL/LPL"/>
</dbReference>
<comment type="subcellular location">
    <subcellularLocation>
        <location evidence="8">Cytoplasm</location>
    </subcellularLocation>
</comment>
<evidence type="ECO:0000313" key="11">
    <source>
        <dbReference type="Proteomes" id="UP001461341"/>
    </source>
</evidence>
<keyword evidence="5 8" id="KW-0648">Protein biosynthesis</keyword>
<dbReference type="PIRSF" id="PIRSF001549">
    <property type="entry name" value="His-tRNA_synth"/>
    <property type="match status" value="1"/>
</dbReference>
<evidence type="ECO:0000313" key="10">
    <source>
        <dbReference type="EMBL" id="WZL75364.1"/>
    </source>
</evidence>
<dbReference type="NCBIfam" id="TIGR00442">
    <property type="entry name" value="hisS"/>
    <property type="match status" value="1"/>
</dbReference>
<evidence type="ECO:0000256" key="2">
    <source>
        <dbReference type="ARBA" id="ARBA00011738"/>
    </source>
</evidence>
<dbReference type="InterPro" id="IPR004516">
    <property type="entry name" value="HisRS/HisZ"/>
</dbReference>
<keyword evidence="8" id="KW-0963">Cytoplasm</keyword>
<dbReference type="Gene3D" id="3.30.930.10">
    <property type="entry name" value="Bira Bifunctional Protein, Domain 2"/>
    <property type="match status" value="1"/>
</dbReference>
<organism evidence="10 11">
    <name type="scientific">Thermatribacter velox</name>
    <dbReference type="NCBI Taxonomy" id="3039681"/>
    <lineage>
        <taxon>Bacteria</taxon>
        <taxon>Pseudomonadati</taxon>
        <taxon>Atribacterota</taxon>
        <taxon>Atribacteria</taxon>
        <taxon>Atribacterales</taxon>
        <taxon>Thermatribacteraceae</taxon>
        <taxon>Thermatribacter</taxon>
    </lineage>
</organism>
<dbReference type="CDD" id="cd00773">
    <property type="entry name" value="HisRS-like_core"/>
    <property type="match status" value="1"/>
</dbReference>
<dbReference type="Pfam" id="PF13393">
    <property type="entry name" value="tRNA-synt_His"/>
    <property type="match status" value="1"/>
</dbReference>
<dbReference type="GO" id="GO:0004821">
    <property type="term" value="F:histidine-tRNA ligase activity"/>
    <property type="evidence" value="ECO:0007669"/>
    <property type="project" value="UniProtKB-EC"/>
</dbReference>
<evidence type="ECO:0000256" key="5">
    <source>
        <dbReference type="ARBA" id="ARBA00022917"/>
    </source>
</evidence>
<dbReference type="PANTHER" id="PTHR43707">
    <property type="entry name" value="HISTIDYL-TRNA SYNTHETASE"/>
    <property type="match status" value="1"/>
</dbReference>
<dbReference type="InterPro" id="IPR006195">
    <property type="entry name" value="aa-tRNA-synth_II"/>
</dbReference>
<dbReference type="SUPFAM" id="SSF55681">
    <property type="entry name" value="Class II aaRS and biotin synthetases"/>
    <property type="match status" value="1"/>
</dbReference>
<name>A0ABZ2YC75_9BACT</name>
<dbReference type="PROSITE" id="PS50862">
    <property type="entry name" value="AA_TRNA_LIGASE_II"/>
    <property type="match status" value="1"/>
</dbReference>
<dbReference type="InterPro" id="IPR015807">
    <property type="entry name" value="His-tRNA-ligase"/>
</dbReference>
<sequence length="432" mass="49263">MQKVRAPKGTKDILGEEIRIWHFLEETVRETARCFSYQEIRTPVFEHTELFQRSVGEATDIVQKEMYTFLDKSGRSLTLRPEGTAAVVRAYVEHGFHVKKPRVKWYYLGPMFRYERPQAGRMRQFHQFGFEAIGFAGPGADLEIILIAWFICQRLGLPQLSLEINSLGCPECKGKYLDELIKFLQEHSQELCVTCRERAQRNPLRVLDCKNEGCQRVFSNPDFPVIQNFLCEKCAEHQRRVEEGLRKLQVPFQVNPRLVRGLDYYTRTAFEVKSGELGAQNAVMGGGRYDGLADFLGVKGVAGVGFAAGMERLVLLLSDKKSVFEEKGPLVYLAPLSPSAESQCLRLALKLADLHVPFYLGEAERSLRAQLKEAQNAGIRFVVLLGEDEEQRGIFSLKDLDRGIQEGYSEEELLSFLERERRKCCVHTPVES</sequence>
<evidence type="ECO:0000256" key="3">
    <source>
        <dbReference type="ARBA" id="ARBA00022598"/>
    </source>
</evidence>
<dbReference type="Proteomes" id="UP001461341">
    <property type="component" value="Chromosome"/>
</dbReference>
<evidence type="ECO:0000256" key="4">
    <source>
        <dbReference type="ARBA" id="ARBA00022741"/>
    </source>
</evidence>
<dbReference type="Gene3D" id="3.40.50.800">
    <property type="entry name" value="Anticodon-binding domain"/>
    <property type="match status" value="1"/>
</dbReference>
<comment type="catalytic activity">
    <reaction evidence="7 8">
        <text>tRNA(His) + L-histidine + ATP = L-histidyl-tRNA(His) + AMP + diphosphate + H(+)</text>
        <dbReference type="Rhea" id="RHEA:17313"/>
        <dbReference type="Rhea" id="RHEA-COMP:9665"/>
        <dbReference type="Rhea" id="RHEA-COMP:9689"/>
        <dbReference type="ChEBI" id="CHEBI:15378"/>
        <dbReference type="ChEBI" id="CHEBI:30616"/>
        <dbReference type="ChEBI" id="CHEBI:33019"/>
        <dbReference type="ChEBI" id="CHEBI:57595"/>
        <dbReference type="ChEBI" id="CHEBI:78442"/>
        <dbReference type="ChEBI" id="CHEBI:78527"/>
        <dbReference type="ChEBI" id="CHEBI:456215"/>
        <dbReference type="EC" id="6.1.1.21"/>
    </reaction>
</comment>
<evidence type="ECO:0000256" key="8">
    <source>
        <dbReference type="HAMAP-Rule" id="MF_00127"/>
    </source>
</evidence>
<dbReference type="Pfam" id="PF03129">
    <property type="entry name" value="HGTP_anticodon"/>
    <property type="match status" value="1"/>
</dbReference>
<evidence type="ECO:0000259" key="9">
    <source>
        <dbReference type="PROSITE" id="PS50862"/>
    </source>
</evidence>
<dbReference type="SUPFAM" id="SSF52954">
    <property type="entry name" value="Class II aaRS ABD-related"/>
    <property type="match status" value="1"/>
</dbReference>
<dbReference type="InterPro" id="IPR036621">
    <property type="entry name" value="Anticodon-bd_dom_sf"/>
</dbReference>
<evidence type="ECO:0000256" key="1">
    <source>
        <dbReference type="ARBA" id="ARBA00008226"/>
    </source>
</evidence>
<keyword evidence="11" id="KW-1185">Reference proteome</keyword>
<feature type="domain" description="Aminoacyl-transfer RNA synthetases class-II family profile" evidence="9">
    <location>
        <begin position="1"/>
        <end position="335"/>
    </location>
</feature>